<dbReference type="EMBL" id="CDPU01000014">
    <property type="protein sequence ID" value="CEO49472.1"/>
    <property type="molecule type" value="Genomic_DNA"/>
</dbReference>
<dbReference type="Pfam" id="PF12937">
    <property type="entry name" value="F-box-like"/>
    <property type="match status" value="1"/>
</dbReference>
<dbReference type="InterPro" id="IPR036047">
    <property type="entry name" value="F-box-like_dom_sf"/>
</dbReference>
<evidence type="ECO:0000313" key="2">
    <source>
        <dbReference type="EMBL" id="CEO49472.1"/>
    </source>
</evidence>
<dbReference type="SUPFAM" id="SSF52047">
    <property type="entry name" value="RNI-like"/>
    <property type="match status" value="1"/>
</dbReference>
<evidence type="ECO:0000259" key="1">
    <source>
        <dbReference type="PROSITE" id="PS50181"/>
    </source>
</evidence>
<accession>A0A0B7K1M6</accession>
<dbReference type="SUPFAM" id="SSF81383">
    <property type="entry name" value="F-box domain"/>
    <property type="match status" value="1"/>
</dbReference>
<gene>
    <name evidence="2" type="ORF">BN869_000005529_1</name>
</gene>
<feature type="domain" description="F-box" evidence="1">
    <location>
        <begin position="3"/>
        <end position="48"/>
    </location>
</feature>
<dbReference type="AlphaFoldDB" id="A0A0B7K1M6"/>
<protein>
    <recommendedName>
        <fullName evidence="1">F-box domain-containing protein</fullName>
    </recommendedName>
</protein>
<sequence length="646" mass="73360">MADTILTRVPPEILDEILDKLSKRDLKTLTQVSKELHRFFFDKIWRSVTITPVDEYHQQRTPMQLLSERCLENAQELHFKANFQYPTTNRCLHGHKESDEWYTREGLYEGAPRAEVLEGGGQQPPPFESLSRKAASVLDQVKANSLSSFSWDLGTCIPAEILGRNGILTQKHPKLQSLSVSGDFLCNRGAKISVSAFRSLRRLRWRAPNRGQVNALSEAIENNASHLKELEIDFARWKTLEGTIWYPYLGLGGGISRKVFGVGHQGLYTEVTQLMGIPSPPQDIIFKEIRSLSLTEVPLTADLARAINFQTLQSLKLRTCPDWFDFLNAIVEDKLKLNLKAFELTDDLGEYQKTQDGYYAACVASMAAFLASFKGLEQLHLAAFGPQDTAAAWQGYARDHGESLKSFVFHDRLANWDRQSYGSGEVGDFQYLLSPDQIKLFKEDPSQNPLSLFNLNFFGVCCRTEDLQSLLAGLKERNTLKVLHIRQSSAYFEMVKVSWAVSQLDMEKAMIVNQQDFDGMNFDDPLRHVVRPKRPVKQEAEEVQPEFLDLVGWAFGPEGLNSLDVLAFGDFSNGCREPQNNLVFSRNRTGNKWGFSRIHVDGEEWHDVLDQYGDAIEACPTDRLLHTWETLSQRIPYSAYLSQMGE</sequence>
<organism evidence="2">
    <name type="scientific">Bionectria ochroleuca</name>
    <name type="common">Gliocladium roseum</name>
    <dbReference type="NCBI Taxonomy" id="29856"/>
    <lineage>
        <taxon>Eukaryota</taxon>
        <taxon>Fungi</taxon>
        <taxon>Dikarya</taxon>
        <taxon>Ascomycota</taxon>
        <taxon>Pezizomycotina</taxon>
        <taxon>Sordariomycetes</taxon>
        <taxon>Hypocreomycetidae</taxon>
        <taxon>Hypocreales</taxon>
        <taxon>Bionectriaceae</taxon>
        <taxon>Clonostachys</taxon>
    </lineage>
</organism>
<reference evidence="2" key="1">
    <citation type="submission" date="2015-01" db="EMBL/GenBank/DDBJ databases">
        <authorList>
            <person name="Durling Mikael"/>
        </authorList>
    </citation>
    <scope>NUCLEOTIDE SEQUENCE</scope>
</reference>
<dbReference type="PROSITE" id="PS50181">
    <property type="entry name" value="FBOX"/>
    <property type="match status" value="1"/>
</dbReference>
<name>A0A0B7K1M6_BIOOC</name>
<dbReference type="InterPro" id="IPR001810">
    <property type="entry name" value="F-box_dom"/>
</dbReference>
<proteinExistence type="predicted"/>
<dbReference type="SMART" id="SM00256">
    <property type="entry name" value="FBOX"/>
    <property type="match status" value="1"/>
</dbReference>